<evidence type="ECO:0000256" key="1">
    <source>
        <dbReference type="SAM" id="Phobius"/>
    </source>
</evidence>
<gene>
    <name evidence="2" type="ORF">Pan265_06500</name>
</gene>
<dbReference type="RefSeq" id="WP_145444957.1">
    <property type="nucleotide sequence ID" value="NZ_CP036280.1"/>
</dbReference>
<proteinExistence type="predicted"/>
<dbReference type="KEGG" id="mcad:Pan265_06500"/>
<sequence>MSKQGLVAGGAIILILMMGLMWLPVGGKQKRATPEVAESAEGEVEAVVPDRPMTQITGVNRPGHYVLPEEDQGVLTLVDLVYAASGVDGRGPWKLTLTHGDGSVETFQAEGSVMNFPDLPLRKGDRISIEAIGRITPYEEGEVFLRRGQVLQSYAIGDRPGLTLRAFLEEVDASADAEGRIAVELKRDEREGLERYLFTPESMPERILRPNEVVRVVTEE</sequence>
<name>A0A518BUZ7_9BACT</name>
<keyword evidence="1" id="KW-1133">Transmembrane helix</keyword>
<organism evidence="2 3">
    <name type="scientific">Mucisphaera calidilacus</name>
    <dbReference type="NCBI Taxonomy" id="2527982"/>
    <lineage>
        <taxon>Bacteria</taxon>
        <taxon>Pseudomonadati</taxon>
        <taxon>Planctomycetota</taxon>
        <taxon>Phycisphaerae</taxon>
        <taxon>Phycisphaerales</taxon>
        <taxon>Phycisphaeraceae</taxon>
        <taxon>Mucisphaera</taxon>
    </lineage>
</organism>
<keyword evidence="3" id="KW-1185">Reference proteome</keyword>
<reference evidence="2 3" key="1">
    <citation type="submission" date="2019-02" db="EMBL/GenBank/DDBJ databases">
        <title>Deep-cultivation of Planctomycetes and their phenomic and genomic characterization uncovers novel biology.</title>
        <authorList>
            <person name="Wiegand S."/>
            <person name="Jogler M."/>
            <person name="Boedeker C."/>
            <person name="Pinto D."/>
            <person name="Vollmers J."/>
            <person name="Rivas-Marin E."/>
            <person name="Kohn T."/>
            <person name="Peeters S.H."/>
            <person name="Heuer A."/>
            <person name="Rast P."/>
            <person name="Oberbeckmann S."/>
            <person name="Bunk B."/>
            <person name="Jeske O."/>
            <person name="Meyerdierks A."/>
            <person name="Storesund J.E."/>
            <person name="Kallscheuer N."/>
            <person name="Luecker S."/>
            <person name="Lage O.M."/>
            <person name="Pohl T."/>
            <person name="Merkel B.J."/>
            <person name="Hornburger P."/>
            <person name="Mueller R.-W."/>
            <person name="Bruemmer F."/>
            <person name="Labrenz M."/>
            <person name="Spormann A.M."/>
            <person name="Op den Camp H."/>
            <person name="Overmann J."/>
            <person name="Amann R."/>
            <person name="Jetten M.S.M."/>
            <person name="Mascher T."/>
            <person name="Medema M.H."/>
            <person name="Devos D.P."/>
            <person name="Kaster A.-K."/>
            <person name="Ovreas L."/>
            <person name="Rohde M."/>
            <person name="Galperin M.Y."/>
            <person name="Jogler C."/>
        </authorList>
    </citation>
    <scope>NUCLEOTIDE SEQUENCE [LARGE SCALE GENOMIC DNA]</scope>
    <source>
        <strain evidence="2 3">Pan265</strain>
    </source>
</reference>
<accession>A0A518BUZ7</accession>
<evidence type="ECO:0000313" key="3">
    <source>
        <dbReference type="Proteomes" id="UP000320386"/>
    </source>
</evidence>
<protein>
    <submittedName>
        <fullName evidence="2">Uncharacterized protein</fullName>
    </submittedName>
</protein>
<dbReference type="AlphaFoldDB" id="A0A518BUZ7"/>
<dbReference type="EMBL" id="CP036280">
    <property type="protein sequence ID" value="QDU70813.1"/>
    <property type="molecule type" value="Genomic_DNA"/>
</dbReference>
<evidence type="ECO:0000313" key="2">
    <source>
        <dbReference type="EMBL" id="QDU70813.1"/>
    </source>
</evidence>
<keyword evidence="1" id="KW-0812">Transmembrane</keyword>
<feature type="transmembrane region" description="Helical" evidence="1">
    <location>
        <begin position="6"/>
        <end position="25"/>
    </location>
</feature>
<keyword evidence="1" id="KW-0472">Membrane</keyword>
<dbReference type="Proteomes" id="UP000320386">
    <property type="component" value="Chromosome"/>
</dbReference>